<accession>A0ACB8RGF6</accession>
<name>A0ACB8RGF6_9AGAM</name>
<proteinExistence type="predicted"/>
<evidence type="ECO:0000313" key="1">
    <source>
        <dbReference type="EMBL" id="KAI0043219.1"/>
    </source>
</evidence>
<dbReference type="EMBL" id="MU276028">
    <property type="protein sequence ID" value="KAI0043219.1"/>
    <property type="molecule type" value="Genomic_DNA"/>
</dbReference>
<sequence length="1006" mass="113214">LQDWLPFREVFIQELLRLEGLGEGDTLSSCANPTCESGEHGYVKCVDCTGGVLMCRACTVKAHISSPFHRLQRWTGSFFDKYSLREAGLRIQLGHDGHACPLPLKKDSSLTVVDISGVHEIQVDYCDCARIGSSRHFVQLLRASLWPATVERPQTAITLRALKTFHALTLQGKINAYDFWCGLERLTDGLGTQKIRYRYKEFLRAIRCFRNVRMLKRAGRCHDAAGVDATAPGELVVECPLCPHPGRNMPEGWEAAPEDEKWKHAAYLAIDANFKLKMKNRGVKDIELSPGWGYFVKQSDYGVHVGKYADEKEMKYCDSNHSAVDHANTPALKRFSINGVGAVICSRHCYYLRHAIGDLAKGERYSCMDYMLLGALKLSLPGVKKLFISYDIACSFSRNFAFRMARYPQALGVFDSLDINWAVPKFHLVAHGPKCQEEFSYNEMFGVGRTHGESIESGWADLNPVALSTREMGGPQRHESLDDILGAFNWRKTIKLGTRSRGLDNECADNVSGLALKKSLKAAHLALATHKPKFDEMSQHIPIALREQWFEMMRVYDSNKKAPNPYKEPNAVTTLADVRLELADEEAVEAARGHLSPHETTASVFIHVGLDIEEQQQKKLPKPAEDDDADKNDGKRKRKILTNDVIAYKEKQNALRRRITSWRQIQLLYIPCIAQLLPTSAPDSSGDDTILKVGAPEVETLFLPSQIPPELRGSGCVPGLVDKERRLRLGQAQDALHQLRRAIRIKHGMVHYKRVHVDGPGQNANTRARTQLQQLEEKTQRHVERYRAAYDALMILDPDGSWKSQLLALKDEDIRPARIERDKLGKGNFEVSWIWQTLRADARDIPGAVVEEATEDEVNDSVRVDWVTSRARIDRWVEEVELIKEEMPRAVRFMRGRADWWRSRSSARSDLPPDTLAGLKAYAFRQAAHHDELADSYIAMWRPLLVELGHADLWPSDASPSTLPSQASPVPDHPPQSAEEADDVSDMSSESSELSESSESSGDESQ</sequence>
<organism evidence="1 2">
    <name type="scientific">Auriscalpium vulgare</name>
    <dbReference type="NCBI Taxonomy" id="40419"/>
    <lineage>
        <taxon>Eukaryota</taxon>
        <taxon>Fungi</taxon>
        <taxon>Dikarya</taxon>
        <taxon>Basidiomycota</taxon>
        <taxon>Agaricomycotina</taxon>
        <taxon>Agaricomycetes</taxon>
        <taxon>Russulales</taxon>
        <taxon>Auriscalpiaceae</taxon>
        <taxon>Auriscalpium</taxon>
    </lineage>
</organism>
<reference evidence="1" key="2">
    <citation type="journal article" date="2022" name="New Phytol.">
        <title>Evolutionary transition to the ectomycorrhizal habit in the genomes of a hyperdiverse lineage of mushroom-forming fungi.</title>
        <authorList>
            <person name="Looney B."/>
            <person name="Miyauchi S."/>
            <person name="Morin E."/>
            <person name="Drula E."/>
            <person name="Courty P.E."/>
            <person name="Kohler A."/>
            <person name="Kuo A."/>
            <person name="LaButti K."/>
            <person name="Pangilinan J."/>
            <person name="Lipzen A."/>
            <person name="Riley R."/>
            <person name="Andreopoulos W."/>
            <person name="He G."/>
            <person name="Johnson J."/>
            <person name="Nolan M."/>
            <person name="Tritt A."/>
            <person name="Barry K.W."/>
            <person name="Grigoriev I.V."/>
            <person name="Nagy L.G."/>
            <person name="Hibbett D."/>
            <person name="Henrissat B."/>
            <person name="Matheny P.B."/>
            <person name="Labbe J."/>
            <person name="Martin F.M."/>
        </authorList>
    </citation>
    <scope>NUCLEOTIDE SEQUENCE</scope>
    <source>
        <strain evidence="1">FP105234-sp</strain>
    </source>
</reference>
<protein>
    <submittedName>
        <fullName evidence="1">Uncharacterized protein</fullName>
    </submittedName>
</protein>
<comment type="caution">
    <text evidence="1">The sequence shown here is derived from an EMBL/GenBank/DDBJ whole genome shotgun (WGS) entry which is preliminary data.</text>
</comment>
<evidence type="ECO:0000313" key="2">
    <source>
        <dbReference type="Proteomes" id="UP000814033"/>
    </source>
</evidence>
<dbReference type="Proteomes" id="UP000814033">
    <property type="component" value="Unassembled WGS sequence"/>
</dbReference>
<gene>
    <name evidence="1" type="ORF">FA95DRAFT_1498893</name>
</gene>
<reference evidence="1" key="1">
    <citation type="submission" date="2021-02" db="EMBL/GenBank/DDBJ databases">
        <authorList>
            <consortium name="DOE Joint Genome Institute"/>
            <person name="Ahrendt S."/>
            <person name="Looney B.P."/>
            <person name="Miyauchi S."/>
            <person name="Morin E."/>
            <person name="Drula E."/>
            <person name="Courty P.E."/>
            <person name="Chicoki N."/>
            <person name="Fauchery L."/>
            <person name="Kohler A."/>
            <person name="Kuo A."/>
            <person name="Labutti K."/>
            <person name="Pangilinan J."/>
            <person name="Lipzen A."/>
            <person name="Riley R."/>
            <person name="Andreopoulos W."/>
            <person name="He G."/>
            <person name="Johnson J."/>
            <person name="Barry K.W."/>
            <person name="Grigoriev I.V."/>
            <person name="Nagy L."/>
            <person name="Hibbett D."/>
            <person name="Henrissat B."/>
            <person name="Matheny P.B."/>
            <person name="Labbe J."/>
            <person name="Martin F."/>
        </authorList>
    </citation>
    <scope>NUCLEOTIDE SEQUENCE</scope>
    <source>
        <strain evidence="1">FP105234-sp</strain>
    </source>
</reference>
<keyword evidence="2" id="KW-1185">Reference proteome</keyword>
<feature type="non-terminal residue" evidence="1">
    <location>
        <position position="1"/>
    </location>
</feature>